<dbReference type="EMBL" id="BPLR01009302">
    <property type="protein sequence ID" value="GIY30979.1"/>
    <property type="molecule type" value="Genomic_DNA"/>
</dbReference>
<protein>
    <submittedName>
        <fullName evidence="1">Uncharacterized protein</fullName>
    </submittedName>
</protein>
<dbReference type="AlphaFoldDB" id="A0AAV4SAH3"/>
<dbReference type="Proteomes" id="UP001054945">
    <property type="component" value="Unassembled WGS sequence"/>
</dbReference>
<evidence type="ECO:0000313" key="2">
    <source>
        <dbReference type="Proteomes" id="UP001054945"/>
    </source>
</evidence>
<accession>A0AAV4SAH3</accession>
<gene>
    <name evidence="1" type="ORF">CEXT_185571</name>
</gene>
<evidence type="ECO:0000313" key="1">
    <source>
        <dbReference type="EMBL" id="GIY30979.1"/>
    </source>
</evidence>
<organism evidence="1 2">
    <name type="scientific">Caerostris extrusa</name>
    <name type="common">Bark spider</name>
    <name type="synonym">Caerostris bankana</name>
    <dbReference type="NCBI Taxonomy" id="172846"/>
    <lineage>
        <taxon>Eukaryota</taxon>
        <taxon>Metazoa</taxon>
        <taxon>Ecdysozoa</taxon>
        <taxon>Arthropoda</taxon>
        <taxon>Chelicerata</taxon>
        <taxon>Arachnida</taxon>
        <taxon>Araneae</taxon>
        <taxon>Araneomorphae</taxon>
        <taxon>Entelegynae</taxon>
        <taxon>Araneoidea</taxon>
        <taxon>Araneidae</taxon>
        <taxon>Caerostris</taxon>
    </lineage>
</organism>
<sequence>MDINFLQDFNQVLMKQVLSTIECWAEQKGQTGLNEEVNNLQFRKVFCRLICDSLNSPSLDVLRWPPFKEIEFGIPLA</sequence>
<name>A0AAV4SAH3_CAEEX</name>
<comment type="caution">
    <text evidence="1">The sequence shown here is derived from an EMBL/GenBank/DDBJ whole genome shotgun (WGS) entry which is preliminary data.</text>
</comment>
<proteinExistence type="predicted"/>
<reference evidence="1 2" key="1">
    <citation type="submission" date="2021-06" db="EMBL/GenBank/DDBJ databases">
        <title>Caerostris extrusa draft genome.</title>
        <authorList>
            <person name="Kono N."/>
            <person name="Arakawa K."/>
        </authorList>
    </citation>
    <scope>NUCLEOTIDE SEQUENCE [LARGE SCALE GENOMIC DNA]</scope>
</reference>
<keyword evidence="2" id="KW-1185">Reference proteome</keyword>